<keyword evidence="3" id="KW-1185">Reference proteome</keyword>
<reference evidence="2 3" key="1">
    <citation type="submission" date="2017-10" db="EMBL/GenBank/DDBJ databases">
        <title>Bacillus sp. nov., a halophilic bacterium isolated from a Yangshapao Lake.</title>
        <authorList>
            <person name="Wang H."/>
        </authorList>
    </citation>
    <scope>NUCLEOTIDE SEQUENCE [LARGE SCALE GENOMIC DNA]</scope>
    <source>
        <strain evidence="2 3">YSP-3</strain>
    </source>
</reference>
<accession>A0A2W0H8E6</accession>
<dbReference type="OrthoDB" id="2886745at2"/>
<feature type="signal peptide" evidence="1">
    <location>
        <begin position="1"/>
        <end position="21"/>
    </location>
</feature>
<protein>
    <submittedName>
        <fullName evidence="2">Uncharacterized protein</fullName>
    </submittedName>
</protein>
<dbReference type="Proteomes" id="UP000248066">
    <property type="component" value="Unassembled WGS sequence"/>
</dbReference>
<dbReference type="RefSeq" id="WP_110516064.1">
    <property type="nucleotide sequence ID" value="NZ_PDOF01000001.1"/>
</dbReference>
<keyword evidence="1" id="KW-0732">Signal</keyword>
<dbReference type="EMBL" id="PDOF01000001">
    <property type="protein sequence ID" value="PYZ97211.1"/>
    <property type="molecule type" value="Genomic_DNA"/>
</dbReference>
<dbReference type="AlphaFoldDB" id="A0A2W0H8E6"/>
<proteinExistence type="predicted"/>
<evidence type="ECO:0000313" key="3">
    <source>
        <dbReference type="Proteomes" id="UP000248066"/>
    </source>
</evidence>
<feature type="chain" id="PRO_5039449378" evidence="1">
    <location>
        <begin position="22"/>
        <end position="124"/>
    </location>
</feature>
<evidence type="ECO:0000313" key="2">
    <source>
        <dbReference type="EMBL" id="PYZ97211.1"/>
    </source>
</evidence>
<evidence type="ECO:0000256" key="1">
    <source>
        <dbReference type="SAM" id="SignalP"/>
    </source>
</evidence>
<organism evidence="2 3">
    <name type="scientific">Alteribacter lacisalsi</name>
    <dbReference type="NCBI Taxonomy" id="2045244"/>
    <lineage>
        <taxon>Bacteria</taxon>
        <taxon>Bacillati</taxon>
        <taxon>Bacillota</taxon>
        <taxon>Bacilli</taxon>
        <taxon>Bacillales</taxon>
        <taxon>Bacillaceae</taxon>
        <taxon>Alteribacter</taxon>
    </lineage>
</organism>
<name>A0A2W0H8E6_9BACI</name>
<sequence length="124" mass="14016">MRILIAAAIMAVMVYAPDAYAGGEEDLLLYSEITITVQSGGVEYEWEYKNPDRFEVEEGTSVKKGERAREEVTHLVTALSLSESPSAEDVVDVLKKEGWTDLESLRIVALDRDRCLFSWGWKRD</sequence>
<comment type="caution">
    <text evidence="2">The sequence shown here is derived from an EMBL/GenBank/DDBJ whole genome shotgun (WGS) entry which is preliminary data.</text>
</comment>
<gene>
    <name evidence="2" type="ORF">CR205_01000</name>
</gene>